<dbReference type="Proteomes" id="UP000092482">
    <property type="component" value="Chromosome"/>
</dbReference>
<organism evidence="2 3">
    <name type="scientific">Serinicoccus hydrothermalis</name>
    <dbReference type="NCBI Taxonomy" id="1758689"/>
    <lineage>
        <taxon>Bacteria</taxon>
        <taxon>Bacillati</taxon>
        <taxon>Actinomycetota</taxon>
        <taxon>Actinomycetes</taxon>
        <taxon>Micrococcales</taxon>
        <taxon>Ornithinimicrobiaceae</taxon>
        <taxon>Serinicoccus</taxon>
    </lineage>
</organism>
<feature type="region of interest" description="Disordered" evidence="1">
    <location>
        <begin position="101"/>
        <end position="122"/>
    </location>
</feature>
<protein>
    <submittedName>
        <fullName evidence="2">Phage protein</fullName>
    </submittedName>
</protein>
<gene>
    <name evidence="2" type="ORF">SGUI_0685</name>
</gene>
<sequence>MVAGFSYPDGDPGGLDGVARSLGTLSGDLTTEKGNVSSGVATTLRTWEATRSGDFEDAGRGITGTLDGASGVVDAAQEQVSGFARRLRNAREDIDELERQAQRQLDRMDGLDSEDDDYDDTRTSVDTEVARLRRQAQEIRDEVERDATSTAGALDAGTEILVPEAGTLSPDQVARRVHGSTGVSGTSTPLAAGTLSTEDAWEALSGVSEPAASLGDQALESWLGFRPPVGDGSVSMTLFALGQVQFGTSTVASWMADQRYSHFRPIDAAGRTVSPSMGFWQRLRHGAGRFPTARGLSPWQRARGFDPRGHFSARPWHGGQASRWSTAGKWLGRGGTVLTAATSAWNEWNESANYPTDERVGRTVTVSATTTGGALLGAKGGAWLGGAIGTAICPGVGTVIGAGVGALVGGFVGSQAGAWLGDQLKDVGGDIADGVGDALDAAGDFVDDITPW</sequence>
<evidence type="ECO:0000313" key="3">
    <source>
        <dbReference type="Proteomes" id="UP000092482"/>
    </source>
</evidence>
<name>A0A1B1N9J9_9MICO</name>
<evidence type="ECO:0000313" key="2">
    <source>
        <dbReference type="EMBL" id="ANS78081.1"/>
    </source>
</evidence>
<dbReference type="AlphaFoldDB" id="A0A1B1N9J9"/>
<accession>A0A1B1N9J9</accession>
<dbReference type="KEGG" id="serj:SGUI_0685"/>
<proteinExistence type="predicted"/>
<evidence type="ECO:0000256" key="1">
    <source>
        <dbReference type="SAM" id="MobiDB-lite"/>
    </source>
</evidence>
<keyword evidence="3" id="KW-1185">Reference proteome</keyword>
<dbReference type="STRING" id="1758689.SGUI_0685"/>
<dbReference type="RefSeq" id="WP_066636373.1">
    <property type="nucleotide sequence ID" value="NZ_CP014989.1"/>
</dbReference>
<dbReference type="EMBL" id="CP014989">
    <property type="protein sequence ID" value="ANS78081.1"/>
    <property type="molecule type" value="Genomic_DNA"/>
</dbReference>
<dbReference type="OrthoDB" id="4850381at2"/>
<feature type="compositionally biased region" description="Basic and acidic residues" evidence="1">
    <location>
        <begin position="101"/>
        <end position="110"/>
    </location>
</feature>
<reference evidence="2 3" key="1">
    <citation type="submission" date="2016-03" db="EMBL/GenBank/DDBJ databases">
        <title>Shallow-sea hydrothermal system.</title>
        <authorList>
            <person name="Tang K."/>
        </authorList>
    </citation>
    <scope>NUCLEOTIDE SEQUENCE [LARGE SCALE GENOMIC DNA]</scope>
    <source>
        <strain evidence="2 3">JLT9</strain>
    </source>
</reference>